<organism evidence="2 3">
    <name type="scientific">Postia placenta MAD-698-R-SB12</name>
    <dbReference type="NCBI Taxonomy" id="670580"/>
    <lineage>
        <taxon>Eukaryota</taxon>
        <taxon>Fungi</taxon>
        <taxon>Dikarya</taxon>
        <taxon>Basidiomycota</taxon>
        <taxon>Agaricomycotina</taxon>
        <taxon>Agaricomycetes</taxon>
        <taxon>Polyporales</taxon>
        <taxon>Adustoporiaceae</taxon>
        <taxon>Rhodonia</taxon>
    </lineage>
</organism>
<protein>
    <submittedName>
        <fullName evidence="2">Uncharacterized protein</fullName>
    </submittedName>
</protein>
<dbReference type="Proteomes" id="UP000194127">
    <property type="component" value="Unassembled WGS sequence"/>
</dbReference>
<feature type="compositionally biased region" description="Low complexity" evidence="1">
    <location>
        <begin position="161"/>
        <end position="178"/>
    </location>
</feature>
<evidence type="ECO:0000313" key="3">
    <source>
        <dbReference type="Proteomes" id="UP000194127"/>
    </source>
</evidence>
<feature type="compositionally biased region" description="Low complexity" evidence="1">
    <location>
        <begin position="252"/>
        <end position="265"/>
    </location>
</feature>
<feature type="compositionally biased region" description="Low complexity" evidence="1">
    <location>
        <begin position="86"/>
        <end position="99"/>
    </location>
</feature>
<reference evidence="2 3" key="1">
    <citation type="submission" date="2017-04" db="EMBL/GenBank/DDBJ databases">
        <title>Genome Sequence of the Model Brown-Rot Fungus Postia placenta SB12.</title>
        <authorList>
            <consortium name="DOE Joint Genome Institute"/>
            <person name="Gaskell J."/>
            <person name="Kersten P."/>
            <person name="Larrondo L.F."/>
            <person name="Canessa P."/>
            <person name="Martinez D."/>
            <person name="Hibbett D."/>
            <person name="Schmoll M."/>
            <person name="Kubicek C.P."/>
            <person name="Martinez A.T."/>
            <person name="Yadav J."/>
            <person name="Master E."/>
            <person name="Magnuson J.K."/>
            <person name="James T."/>
            <person name="Yaver D."/>
            <person name="Berka R."/>
            <person name="Labutti K."/>
            <person name="Lipzen A."/>
            <person name="Aerts A."/>
            <person name="Barry K."/>
            <person name="Henrissat B."/>
            <person name="Blanchette R."/>
            <person name="Grigoriev I."/>
            <person name="Cullen D."/>
        </authorList>
    </citation>
    <scope>NUCLEOTIDE SEQUENCE [LARGE SCALE GENOMIC DNA]</scope>
    <source>
        <strain evidence="2 3">MAD-698-R-SB12</strain>
    </source>
</reference>
<dbReference type="GeneID" id="36323027"/>
<proteinExistence type="predicted"/>
<dbReference type="RefSeq" id="XP_024343805.1">
    <property type="nucleotide sequence ID" value="XM_024478077.1"/>
</dbReference>
<feature type="region of interest" description="Disordered" evidence="1">
    <location>
        <begin position="1"/>
        <end position="24"/>
    </location>
</feature>
<keyword evidence="3" id="KW-1185">Reference proteome</keyword>
<evidence type="ECO:0000256" key="1">
    <source>
        <dbReference type="SAM" id="MobiDB-lite"/>
    </source>
</evidence>
<dbReference type="OrthoDB" id="2791653at2759"/>
<accession>A0A1X6NEG7</accession>
<evidence type="ECO:0000313" key="2">
    <source>
        <dbReference type="EMBL" id="OSX67011.1"/>
    </source>
</evidence>
<dbReference type="AlphaFoldDB" id="A0A1X6NEG7"/>
<feature type="compositionally biased region" description="Basic and acidic residues" evidence="1">
    <location>
        <begin position="1"/>
        <end position="10"/>
    </location>
</feature>
<feature type="region of interest" description="Disordered" evidence="1">
    <location>
        <begin position="130"/>
        <end position="265"/>
    </location>
</feature>
<name>A0A1X6NEG7_9APHY</name>
<sequence length="265" mass="28067">MTGLDERERALPQPNIQNLPSSSSRSLVIVSNISAALEYEERTRQGTWGSTASLPGVEGGLPPPPRPRSSRGRLARAMAMSPSNKSSMSVPTSPMSSSMQLAEGERAPSNPYINPVPRLSYLLREEPPLLVVGGRPSSPDGVSIAEELSNDTHSIASVQPHSADSHGSQPSSASPSSPKETNRHHRGLSSLHKVEKMLGKSKSALGMLAESNLRSKRRSSDADVPQSGGTEKPSIDALMRPYRRVLERGKAAADAPSAPSSPVSA</sequence>
<feature type="region of interest" description="Disordered" evidence="1">
    <location>
        <begin position="41"/>
        <end position="113"/>
    </location>
</feature>
<feature type="compositionally biased region" description="Polar residues" evidence="1">
    <location>
        <begin position="151"/>
        <end position="160"/>
    </location>
</feature>
<dbReference type="EMBL" id="KZ110591">
    <property type="protein sequence ID" value="OSX67011.1"/>
    <property type="molecule type" value="Genomic_DNA"/>
</dbReference>
<gene>
    <name evidence="2" type="ORF">POSPLADRAFT_1042295</name>
</gene>